<dbReference type="InterPro" id="IPR023827">
    <property type="entry name" value="Peptidase_S8_Asp-AS"/>
</dbReference>
<evidence type="ECO:0000256" key="3">
    <source>
        <dbReference type="ARBA" id="ARBA00022801"/>
    </source>
</evidence>
<evidence type="ECO:0000313" key="9">
    <source>
        <dbReference type="Proteomes" id="UP000799770"/>
    </source>
</evidence>
<dbReference type="PRINTS" id="PR00723">
    <property type="entry name" value="SUBTILISIN"/>
</dbReference>
<dbReference type="Pfam" id="PF00082">
    <property type="entry name" value="Peptidase_S8"/>
    <property type="match status" value="1"/>
</dbReference>
<dbReference type="PROSITE" id="PS00137">
    <property type="entry name" value="SUBTILASE_HIS"/>
    <property type="match status" value="1"/>
</dbReference>
<dbReference type="GO" id="GO:0005576">
    <property type="term" value="C:extracellular region"/>
    <property type="evidence" value="ECO:0007669"/>
    <property type="project" value="UniProtKB-ARBA"/>
</dbReference>
<dbReference type="InterPro" id="IPR036852">
    <property type="entry name" value="Peptidase_S8/S53_dom_sf"/>
</dbReference>
<dbReference type="PROSITE" id="PS51892">
    <property type="entry name" value="SUBTILASE"/>
    <property type="match status" value="1"/>
</dbReference>
<dbReference type="SUPFAM" id="SSF52743">
    <property type="entry name" value="Subtilisin-like"/>
    <property type="match status" value="1"/>
</dbReference>
<gene>
    <name evidence="8" type="ORF">BDV96DRAFT_623919</name>
</gene>
<evidence type="ECO:0000313" key="8">
    <source>
        <dbReference type="EMBL" id="KAF2110600.1"/>
    </source>
</evidence>
<feature type="chain" id="PRO_5025403327" evidence="6">
    <location>
        <begin position="18"/>
        <end position="390"/>
    </location>
</feature>
<evidence type="ECO:0000259" key="7">
    <source>
        <dbReference type="Pfam" id="PF00082"/>
    </source>
</evidence>
<proteinExistence type="inferred from homology"/>
<evidence type="ECO:0000256" key="6">
    <source>
        <dbReference type="SAM" id="SignalP"/>
    </source>
</evidence>
<reference evidence="8" key="1">
    <citation type="journal article" date="2020" name="Stud. Mycol.">
        <title>101 Dothideomycetes genomes: a test case for predicting lifestyles and emergence of pathogens.</title>
        <authorList>
            <person name="Haridas S."/>
            <person name="Albert R."/>
            <person name="Binder M."/>
            <person name="Bloem J."/>
            <person name="Labutti K."/>
            <person name="Salamov A."/>
            <person name="Andreopoulos B."/>
            <person name="Baker S."/>
            <person name="Barry K."/>
            <person name="Bills G."/>
            <person name="Bluhm B."/>
            <person name="Cannon C."/>
            <person name="Castanera R."/>
            <person name="Culley D."/>
            <person name="Daum C."/>
            <person name="Ezra D."/>
            <person name="Gonzalez J."/>
            <person name="Henrissat B."/>
            <person name="Kuo A."/>
            <person name="Liang C."/>
            <person name="Lipzen A."/>
            <person name="Lutzoni F."/>
            <person name="Magnuson J."/>
            <person name="Mondo S."/>
            <person name="Nolan M."/>
            <person name="Ohm R."/>
            <person name="Pangilinan J."/>
            <person name="Park H.-J."/>
            <person name="Ramirez L."/>
            <person name="Alfaro M."/>
            <person name="Sun H."/>
            <person name="Tritt A."/>
            <person name="Yoshinaga Y."/>
            <person name="Zwiers L.-H."/>
            <person name="Turgeon B."/>
            <person name="Goodwin S."/>
            <person name="Spatafora J."/>
            <person name="Crous P."/>
            <person name="Grigoriev I."/>
        </authorList>
    </citation>
    <scope>NUCLEOTIDE SEQUENCE</scope>
    <source>
        <strain evidence="8">CBS 627.86</strain>
    </source>
</reference>
<keyword evidence="6" id="KW-0732">Signal</keyword>
<keyword evidence="9" id="KW-1185">Reference proteome</keyword>
<dbReference type="SUPFAM" id="SSF54897">
    <property type="entry name" value="Protease propeptides/inhibitors"/>
    <property type="match status" value="1"/>
</dbReference>
<comment type="similarity">
    <text evidence="1 5">Belongs to the peptidase S8 family.</text>
</comment>
<dbReference type="InterPro" id="IPR050131">
    <property type="entry name" value="Peptidase_S8_subtilisin-like"/>
</dbReference>
<feature type="active site" description="Charge relay system" evidence="5">
    <location>
        <position position="145"/>
    </location>
</feature>
<evidence type="ECO:0000256" key="5">
    <source>
        <dbReference type="PROSITE-ProRule" id="PRU01240"/>
    </source>
</evidence>
<feature type="active site" description="Charge relay system" evidence="5">
    <location>
        <position position="177"/>
    </location>
</feature>
<dbReference type="InterPro" id="IPR034193">
    <property type="entry name" value="PCSK9_ProteinaseK-like"/>
</dbReference>
<protein>
    <submittedName>
        <fullName evidence="8">Subtilisin-like protease Pr1A</fullName>
    </submittedName>
</protein>
<dbReference type="PANTHER" id="PTHR43806">
    <property type="entry name" value="PEPTIDASE S8"/>
    <property type="match status" value="1"/>
</dbReference>
<dbReference type="InterPro" id="IPR015500">
    <property type="entry name" value="Peptidase_S8_subtilisin-rel"/>
</dbReference>
<dbReference type="Gene3D" id="3.40.50.200">
    <property type="entry name" value="Peptidase S8/S53 domain"/>
    <property type="match status" value="1"/>
</dbReference>
<dbReference type="CDD" id="cd04077">
    <property type="entry name" value="Peptidases_S8_PCSK9_ProteinaseK_like"/>
    <property type="match status" value="1"/>
</dbReference>
<dbReference type="OrthoDB" id="206201at2759"/>
<dbReference type="GO" id="GO:0004252">
    <property type="term" value="F:serine-type endopeptidase activity"/>
    <property type="evidence" value="ECO:0007669"/>
    <property type="project" value="UniProtKB-UniRule"/>
</dbReference>
<dbReference type="GO" id="GO:0006508">
    <property type="term" value="P:proteolysis"/>
    <property type="evidence" value="ECO:0007669"/>
    <property type="project" value="UniProtKB-KW"/>
</dbReference>
<organism evidence="8 9">
    <name type="scientific">Lophiotrema nucula</name>
    <dbReference type="NCBI Taxonomy" id="690887"/>
    <lineage>
        <taxon>Eukaryota</taxon>
        <taxon>Fungi</taxon>
        <taxon>Dikarya</taxon>
        <taxon>Ascomycota</taxon>
        <taxon>Pezizomycotina</taxon>
        <taxon>Dothideomycetes</taxon>
        <taxon>Pleosporomycetidae</taxon>
        <taxon>Pleosporales</taxon>
        <taxon>Lophiotremataceae</taxon>
        <taxon>Lophiotrema</taxon>
    </lineage>
</organism>
<dbReference type="FunFam" id="3.40.50.200:FF:000014">
    <property type="entry name" value="Proteinase K"/>
    <property type="match status" value="1"/>
</dbReference>
<evidence type="ECO:0000256" key="1">
    <source>
        <dbReference type="ARBA" id="ARBA00011073"/>
    </source>
</evidence>
<dbReference type="InterPro" id="IPR000209">
    <property type="entry name" value="Peptidase_S8/S53_dom"/>
</dbReference>
<feature type="domain" description="Peptidase S8/S53" evidence="7">
    <location>
        <begin position="138"/>
        <end position="349"/>
    </location>
</feature>
<evidence type="ECO:0000256" key="4">
    <source>
        <dbReference type="ARBA" id="ARBA00022825"/>
    </source>
</evidence>
<evidence type="ECO:0000256" key="2">
    <source>
        <dbReference type="ARBA" id="ARBA00022670"/>
    </source>
</evidence>
<dbReference type="Proteomes" id="UP000799770">
    <property type="component" value="Unassembled WGS sequence"/>
</dbReference>
<dbReference type="PROSITE" id="PS00136">
    <property type="entry name" value="SUBTILASE_ASP"/>
    <property type="match status" value="1"/>
</dbReference>
<keyword evidence="3 5" id="KW-0378">Hydrolase</keyword>
<dbReference type="PANTHER" id="PTHR43806:SF58">
    <property type="entry name" value="ALKALINE PROTEASE 1-RELATED"/>
    <property type="match status" value="1"/>
</dbReference>
<dbReference type="AlphaFoldDB" id="A0A6A5YU96"/>
<keyword evidence="4 5" id="KW-0720">Serine protease</keyword>
<feature type="active site" description="Charge relay system" evidence="5">
    <location>
        <position position="334"/>
    </location>
</feature>
<dbReference type="InterPro" id="IPR022398">
    <property type="entry name" value="Peptidase_S8_His-AS"/>
</dbReference>
<sequence>MVKFLAISFLLCAGAHATATILGAETETAVPGSYVVVLKKDVTTAALNLHLTSALSKSAQASAFNFAGLKGYTIKASKDTITSLAESDDATDQTFTLPPSSPSSLSARNTQANAPWGLARISHRKKGATDYVFTPTIGTYVYVLDSGIRTSHQLFQGRATFGFNAVGGSSNGDVNGHGTHVAGIASSQTYGVVRFAGIVSVKVLDDTGSSTTSQIISGINWTVQDIQTRGRLQKATALLTIGGGFSAALNNAVAAASNAGVMFAVAAGNENTGSSNSSPGSEPTACTVGGTTIDDARMSTSNYGPGIDIFAPGQLIPSLWYTSDTAVQTLSGTSMAAAHVAGLGAYFLAIEGPRGAVALCDRMREVATKNALSGIPSGTANLLAYNLSGL</sequence>
<feature type="signal peptide" evidence="6">
    <location>
        <begin position="1"/>
        <end position="17"/>
    </location>
</feature>
<keyword evidence="2 5" id="KW-0645">Protease</keyword>
<name>A0A6A5YU96_9PLEO</name>
<accession>A0A6A5YU96</accession>
<dbReference type="EMBL" id="ML977337">
    <property type="protein sequence ID" value="KAF2110600.1"/>
    <property type="molecule type" value="Genomic_DNA"/>
</dbReference>